<comment type="caution">
    <text evidence="1">The sequence shown here is derived from an EMBL/GenBank/DDBJ whole genome shotgun (WGS) entry which is preliminary data.</text>
</comment>
<dbReference type="Proteomes" id="UP000789920">
    <property type="component" value="Unassembled WGS sequence"/>
</dbReference>
<protein>
    <submittedName>
        <fullName evidence="1">32041_t:CDS:1</fullName>
    </submittedName>
</protein>
<evidence type="ECO:0000313" key="1">
    <source>
        <dbReference type="EMBL" id="CAG8673617.1"/>
    </source>
</evidence>
<sequence>MSKNTEQKALQLPSKSGSEQVNLEKCLNALHAKYNKNATLDQKMNELVELCKEFGEQLPTFRSKKS</sequence>
<evidence type="ECO:0000313" key="2">
    <source>
        <dbReference type="Proteomes" id="UP000789920"/>
    </source>
</evidence>
<name>A0ACA9NUJ9_9GLOM</name>
<dbReference type="EMBL" id="CAJVQC010016128">
    <property type="protein sequence ID" value="CAG8673617.1"/>
    <property type="molecule type" value="Genomic_DNA"/>
</dbReference>
<proteinExistence type="predicted"/>
<keyword evidence="2" id="KW-1185">Reference proteome</keyword>
<organism evidence="1 2">
    <name type="scientific">Racocetra persica</name>
    <dbReference type="NCBI Taxonomy" id="160502"/>
    <lineage>
        <taxon>Eukaryota</taxon>
        <taxon>Fungi</taxon>
        <taxon>Fungi incertae sedis</taxon>
        <taxon>Mucoromycota</taxon>
        <taxon>Glomeromycotina</taxon>
        <taxon>Glomeromycetes</taxon>
        <taxon>Diversisporales</taxon>
        <taxon>Gigasporaceae</taxon>
        <taxon>Racocetra</taxon>
    </lineage>
</organism>
<reference evidence="1" key="1">
    <citation type="submission" date="2021-06" db="EMBL/GenBank/DDBJ databases">
        <authorList>
            <person name="Kallberg Y."/>
            <person name="Tangrot J."/>
            <person name="Rosling A."/>
        </authorList>
    </citation>
    <scope>NUCLEOTIDE SEQUENCE</scope>
    <source>
        <strain evidence="1">MA461A</strain>
    </source>
</reference>
<accession>A0ACA9NUJ9</accession>
<gene>
    <name evidence="1" type="ORF">RPERSI_LOCUS8789</name>
</gene>